<keyword evidence="3" id="KW-0677">Repeat</keyword>
<reference evidence="10" key="1">
    <citation type="submission" date="2012-05" db="EMBL/GenBank/DDBJ databases">
        <title>Whole Genome Assembly of Lutzomyia longipalpis.</title>
        <authorList>
            <person name="Richards S."/>
            <person name="Qu C."/>
            <person name="Dillon R."/>
            <person name="Worley K."/>
            <person name="Scherer S."/>
            <person name="Batterton M."/>
            <person name="Taylor A."/>
            <person name="Hawes A."/>
            <person name="Hernandez B."/>
            <person name="Kovar C."/>
            <person name="Mandapat C."/>
            <person name="Pham C."/>
            <person name="Qu C."/>
            <person name="Jing C."/>
            <person name="Bess C."/>
            <person name="Bandaranaike D."/>
            <person name="Ngo D."/>
            <person name="Ongeri F."/>
            <person name="Arias F."/>
            <person name="Lara F."/>
            <person name="Weissenberger G."/>
            <person name="Kamau G."/>
            <person name="Han H."/>
            <person name="Shen H."/>
            <person name="Dinh H."/>
            <person name="Khalil I."/>
            <person name="Jones J."/>
            <person name="Shafer J."/>
            <person name="Jayaseelan J."/>
            <person name="Quiroz J."/>
            <person name="Blankenburg K."/>
            <person name="Nguyen L."/>
            <person name="Jackson L."/>
            <person name="Francisco L."/>
            <person name="Tang L.-Y."/>
            <person name="Pu L.-L."/>
            <person name="Perales L."/>
            <person name="Lorensuhewa L."/>
            <person name="Munidasa M."/>
            <person name="Coyle M."/>
            <person name="Taylor M."/>
            <person name="Puazo M."/>
            <person name="Firestine M."/>
            <person name="Scheel M."/>
            <person name="Javaid M."/>
            <person name="Wang M."/>
            <person name="Li M."/>
            <person name="Tabassum N."/>
            <person name="Saada N."/>
            <person name="Osuji N."/>
            <person name="Aqrawi P."/>
            <person name="Fu Q."/>
            <person name="Thornton R."/>
            <person name="Raj R."/>
            <person name="Goodspeed R."/>
            <person name="Mata R."/>
            <person name="Najjar R."/>
            <person name="Gubbala S."/>
            <person name="Lee S."/>
            <person name="Denson S."/>
            <person name="Patil S."/>
            <person name="Macmil S."/>
            <person name="Qi S."/>
            <person name="Matskevitch T."/>
            <person name="Palculict T."/>
            <person name="Mathew T."/>
            <person name="Vee V."/>
            <person name="Velamala V."/>
            <person name="Korchina V."/>
            <person name="Cai W."/>
            <person name="Liu W."/>
            <person name="Dai W."/>
            <person name="Zou X."/>
            <person name="Zhu Y."/>
            <person name="Zhang Y."/>
            <person name="Wu Y.-Q."/>
            <person name="Xin Y."/>
            <person name="Nazarath L."/>
            <person name="Kovar C."/>
            <person name="Han Y."/>
            <person name="Muzny D."/>
            <person name="Gibbs R."/>
        </authorList>
    </citation>
    <scope>NUCLEOTIDE SEQUENCE [LARGE SCALE GENOMIC DNA]</scope>
    <source>
        <strain evidence="10">Jacobina</strain>
    </source>
</reference>
<comment type="subcellular location">
    <subcellularLocation>
        <location evidence="1">Cytoplasm</location>
    </subcellularLocation>
</comment>
<dbReference type="InterPro" id="IPR012677">
    <property type="entry name" value="Nucleotide-bd_a/b_plait_sf"/>
</dbReference>
<evidence type="ECO:0000313" key="9">
    <source>
        <dbReference type="EnsemblMetazoa" id="LLOJ004163-PA"/>
    </source>
</evidence>
<organism evidence="9 10">
    <name type="scientific">Lutzomyia longipalpis</name>
    <name type="common">Sand fly</name>
    <dbReference type="NCBI Taxonomy" id="7200"/>
    <lineage>
        <taxon>Eukaryota</taxon>
        <taxon>Metazoa</taxon>
        <taxon>Ecdysozoa</taxon>
        <taxon>Arthropoda</taxon>
        <taxon>Hexapoda</taxon>
        <taxon>Insecta</taxon>
        <taxon>Pterygota</taxon>
        <taxon>Neoptera</taxon>
        <taxon>Endopterygota</taxon>
        <taxon>Diptera</taxon>
        <taxon>Nematocera</taxon>
        <taxon>Psychodoidea</taxon>
        <taxon>Psychodidae</taxon>
        <taxon>Lutzomyia</taxon>
        <taxon>Lutzomyia</taxon>
    </lineage>
</organism>
<reference evidence="8" key="2">
    <citation type="journal article" date="2020" name="BMC">
        <title>Leishmania infection induces a limited differential gene expression in the sand fly midgut.</title>
        <authorList>
            <person name="Coutinho-Abreu I.V."/>
            <person name="Serafim T.D."/>
            <person name="Meneses C."/>
            <person name="Kamhawi S."/>
            <person name="Oliveira F."/>
            <person name="Valenzuela J.G."/>
        </authorList>
    </citation>
    <scope>NUCLEOTIDE SEQUENCE</scope>
    <source>
        <strain evidence="8">Jacobina</strain>
        <tissue evidence="8">Midgut</tissue>
    </source>
</reference>
<dbReference type="SMART" id="SM00360">
    <property type="entry name" value="RRM"/>
    <property type="match status" value="2"/>
</dbReference>
<dbReference type="EMBL" id="GITU01003712">
    <property type="protein sequence ID" value="MBC1172415.1"/>
    <property type="molecule type" value="Transcribed_RNA"/>
</dbReference>
<sequence>MAEGNGEVVDDIPGTKSEERGDGERTEDYSKLLEYGLDKRVAGKLDDIYKTGKLAHVELDERALDALKEFPVDGALNVLSQFLESNLEHVSNKSAYLCGVMKTYRQKSRASQQGVPAPTTTVQAKGPDEEKIKQILERTGYTLDVTTGQRKYGGPPPNWDGPTPGNGCEVFCGKIPKDMYEDELIPLFEKCGPIWDLRLMMDPMTGTNRGYAFVTFTTRDSAQNAVKEVWGCDIIVDWADPQEEPDEQTMSKVKVLYVRNLTQDISEEKLKEQFEQFGKVERVKKIKDYAFVHFEDRDNAVLAMRDLDGKELGGSNIEV</sequence>
<dbReference type="EnsemblMetazoa" id="LLOJ004163-RA">
    <property type="protein sequence ID" value="LLOJ004163-PA"/>
    <property type="gene ID" value="LLOJ004163"/>
</dbReference>
<evidence type="ECO:0000256" key="1">
    <source>
        <dbReference type="ARBA" id="ARBA00004496"/>
    </source>
</evidence>
<dbReference type="EMBL" id="AJWK01013117">
    <property type="status" value="NOT_ANNOTATED_CDS"/>
    <property type="molecule type" value="Genomic_DNA"/>
</dbReference>
<reference evidence="9" key="3">
    <citation type="submission" date="2020-05" db="UniProtKB">
        <authorList>
            <consortium name="EnsemblMetazoa"/>
        </authorList>
    </citation>
    <scope>IDENTIFICATION</scope>
    <source>
        <strain evidence="9">Jacobina</strain>
    </source>
</reference>
<feature type="compositionally biased region" description="Basic and acidic residues" evidence="6">
    <location>
        <begin position="16"/>
        <end position="28"/>
    </location>
</feature>
<dbReference type="CDD" id="cd21065">
    <property type="entry name" value="NURR_Syncrip-like"/>
    <property type="match status" value="1"/>
</dbReference>
<dbReference type="InterPro" id="IPR035979">
    <property type="entry name" value="RBD_domain_sf"/>
</dbReference>
<keyword evidence="2" id="KW-0963">Cytoplasm</keyword>
<dbReference type="FunFam" id="3.30.70.330:FF:000027">
    <property type="entry name" value="Heterogeneous nuclear ribonucleoprotein q isoform"/>
    <property type="match status" value="1"/>
</dbReference>
<feature type="domain" description="RRM" evidence="7">
    <location>
        <begin position="254"/>
        <end position="319"/>
    </location>
</feature>
<keyword evidence="10" id="KW-1185">Reference proteome</keyword>
<dbReference type="CDD" id="cd12251">
    <property type="entry name" value="RRM3_hnRNPR_like"/>
    <property type="match status" value="1"/>
</dbReference>
<dbReference type="GO" id="GO:0003723">
    <property type="term" value="F:RNA binding"/>
    <property type="evidence" value="ECO:0007669"/>
    <property type="project" value="UniProtKB-UniRule"/>
</dbReference>
<evidence type="ECO:0000259" key="7">
    <source>
        <dbReference type="PROSITE" id="PS50102"/>
    </source>
</evidence>
<keyword evidence="4 5" id="KW-0694">RNA-binding</keyword>
<dbReference type="VEuPathDB" id="VectorBase:LLONM1_001235"/>
<evidence type="ECO:0000256" key="5">
    <source>
        <dbReference type="PROSITE-ProRule" id="PRU00176"/>
    </source>
</evidence>
<dbReference type="CDD" id="cd12249">
    <property type="entry name" value="RRM1_hnRNPR_like"/>
    <property type="match status" value="1"/>
</dbReference>
<dbReference type="InterPro" id="IPR000504">
    <property type="entry name" value="RRM_dom"/>
</dbReference>
<dbReference type="Gene3D" id="3.30.70.330">
    <property type="match status" value="2"/>
</dbReference>
<dbReference type="InterPro" id="IPR041337">
    <property type="entry name" value="hnRNP_Q_AcD"/>
</dbReference>
<evidence type="ECO:0000256" key="2">
    <source>
        <dbReference type="ARBA" id="ARBA00022490"/>
    </source>
</evidence>
<evidence type="ECO:0000313" key="8">
    <source>
        <dbReference type="EMBL" id="MBC1172415.1"/>
    </source>
</evidence>
<evidence type="ECO:0000256" key="3">
    <source>
        <dbReference type="ARBA" id="ARBA00022737"/>
    </source>
</evidence>
<dbReference type="PANTHER" id="PTHR21245">
    <property type="entry name" value="HETEROGENEOUS NUCLEAR RIBONUCLEOPROTEIN"/>
    <property type="match status" value="1"/>
</dbReference>
<dbReference type="GO" id="GO:0005737">
    <property type="term" value="C:cytoplasm"/>
    <property type="evidence" value="ECO:0007669"/>
    <property type="project" value="UniProtKB-SubCell"/>
</dbReference>
<keyword evidence="8" id="KW-0687">Ribonucleoprotein</keyword>
<dbReference type="VEuPathDB" id="VectorBase:LLOJ004163"/>
<feature type="domain" description="RRM" evidence="7">
    <location>
        <begin position="168"/>
        <end position="241"/>
    </location>
</feature>
<feature type="region of interest" description="Disordered" evidence="6">
    <location>
        <begin position="1"/>
        <end position="28"/>
    </location>
</feature>
<dbReference type="FunFam" id="3.30.70.330:FF:000024">
    <property type="entry name" value="Heterogeneous nuclear ribonucleoprotein q isoform"/>
    <property type="match status" value="1"/>
</dbReference>
<dbReference type="GO" id="GO:1990904">
    <property type="term" value="C:ribonucleoprotein complex"/>
    <property type="evidence" value="ECO:0007669"/>
    <property type="project" value="UniProtKB-KW"/>
</dbReference>
<dbReference type="PROSITE" id="PS50102">
    <property type="entry name" value="RRM"/>
    <property type="match status" value="2"/>
</dbReference>
<protein>
    <submittedName>
        <fullName evidence="8">Putative heteroproteinous nuclear ribonucleoprotein r rrm superfamily</fullName>
    </submittedName>
</protein>
<evidence type="ECO:0000256" key="4">
    <source>
        <dbReference type="ARBA" id="ARBA00022884"/>
    </source>
</evidence>
<proteinExistence type="predicted"/>
<dbReference type="Pfam" id="PF00076">
    <property type="entry name" value="RRM_1"/>
    <property type="match status" value="2"/>
</dbReference>
<dbReference type="Pfam" id="PF18360">
    <property type="entry name" value="hnRNP_Q_AcD"/>
    <property type="match status" value="1"/>
</dbReference>
<name>A0A1B0CIA1_LUTLO</name>
<accession>A0A1B0CIA1</accession>
<dbReference type="EMBL" id="AJWK01013118">
    <property type="status" value="NOT_ANNOTATED_CDS"/>
    <property type="molecule type" value="Genomic_DNA"/>
</dbReference>
<dbReference type="AlphaFoldDB" id="A0A1B0CIA1"/>
<dbReference type="SUPFAM" id="SSF54928">
    <property type="entry name" value="RNA-binding domain, RBD"/>
    <property type="match status" value="2"/>
</dbReference>
<dbReference type="Proteomes" id="UP000092461">
    <property type="component" value="Unassembled WGS sequence"/>
</dbReference>
<evidence type="ECO:0000256" key="6">
    <source>
        <dbReference type="SAM" id="MobiDB-lite"/>
    </source>
</evidence>
<evidence type="ECO:0000313" key="10">
    <source>
        <dbReference type="Proteomes" id="UP000092461"/>
    </source>
</evidence>